<accession>A0AAD7EHE0</accession>
<dbReference type="AlphaFoldDB" id="A0AAD7EHE0"/>
<evidence type="ECO:0000313" key="4">
    <source>
        <dbReference type="Proteomes" id="UP001218218"/>
    </source>
</evidence>
<protein>
    <recommendedName>
        <fullName evidence="2">Bacteriophage T5 Orf172 DNA-binding domain-containing protein</fullName>
    </recommendedName>
</protein>
<dbReference type="Proteomes" id="UP001218218">
    <property type="component" value="Unassembled WGS sequence"/>
</dbReference>
<dbReference type="EMBL" id="JARIHO010000051">
    <property type="protein sequence ID" value="KAJ7321325.1"/>
    <property type="molecule type" value="Genomic_DNA"/>
</dbReference>
<dbReference type="InterPro" id="IPR018306">
    <property type="entry name" value="Phage_T5_Orf172_DNA-bd"/>
</dbReference>
<keyword evidence="4" id="KW-1185">Reference proteome</keyword>
<sequence>MYGAISWRGWRSPHLQSRLLHPRAPRHASEARIGVPKSCLQKTLPRYFCALPRRGWYPTRLRSRLLDPRVPRYASACPGPAPENTPLRIFRGPSGAVPGRGGTTRAFGALCSNPFACEAFCSPRALPDAYRRAQIPSPKTRRQGLFFATYSALFPDASALFPDAGALPMSSEPSPQAPLRLRSRLLAPSAPRCASACPSPTPKNTPPKKKMRPNRRCSRTRGHYPHLRSPLLEPPSPAESPACPERSQTPDAHRRAQIPPPKTHRQKKKCDLIGTVPRRGGTTRVFGALSSNPRSPVEPPACPEHSQTRIGVPKSHPQKLTANFFFCDLIGAVPGRGGHYPRLRSLPLDPPRFQPRLGIGGISKFALPAISAQSPQPGIHSDVYPPPSATTSARLPQQPSTTPGHDEPVCSQSGGRGRRLTRFSHQSNKAEFLTHRATRPYAKEGPGWCYNVACAADVNIAQHAAGILTDDAFLARMKWKVGHTNDWQRRQQEYRVCDVGKTHIWICGWEVSRQYYCERLAQLEELCDSGERATINCVCGVSHREYFSFTTVGGFTEFSALMTRHFVLKVTTPSFEKQREDKASVPCWPDPRAVPTKAIHWPDEDDVRVGFRANKGDVRVYFSADKGDVRAGSYADKGDVQLGLFTDKDDVLTKLHADKDSMHKARRGPSWGCHAGHGMGAQRAAA</sequence>
<feature type="compositionally biased region" description="Basic residues" evidence="1">
    <location>
        <begin position="206"/>
        <end position="226"/>
    </location>
</feature>
<name>A0AAD7EHE0_9AGAR</name>
<gene>
    <name evidence="3" type="ORF">DFH08DRAFT_818695</name>
</gene>
<organism evidence="3 4">
    <name type="scientific">Mycena albidolilacea</name>
    <dbReference type="NCBI Taxonomy" id="1033008"/>
    <lineage>
        <taxon>Eukaryota</taxon>
        <taxon>Fungi</taxon>
        <taxon>Dikarya</taxon>
        <taxon>Basidiomycota</taxon>
        <taxon>Agaricomycotina</taxon>
        <taxon>Agaricomycetes</taxon>
        <taxon>Agaricomycetidae</taxon>
        <taxon>Agaricales</taxon>
        <taxon>Marasmiineae</taxon>
        <taxon>Mycenaceae</taxon>
        <taxon>Mycena</taxon>
    </lineage>
</organism>
<evidence type="ECO:0000259" key="2">
    <source>
        <dbReference type="Pfam" id="PF10544"/>
    </source>
</evidence>
<dbReference type="Pfam" id="PF10544">
    <property type="entry name" value="T5orf172"/>
    <property type="match status" value="1"/>
</dbReference>
<feature type="region of interest" description="Disordered" evidence="1">
    <location>
        <begin position="661"/>
        <end position="686"/>
    </location>
</feature>
<feature type="region of interest" description="Disordered" evidence="1">
    <location>
        <begin position="373"/>
        <end position="419"/>
    </location>
</feature>
<evidence type="ECO:0000256" key="1">
    <source>
        <dbReference type="SAM" id="MobiDB-lite"/>
    </source>
</evidence>
<proteinExistence type="predicted"/>
<feature type="domain" description="Bacteriophage T5 Orf172 DNA-binding" evidence="2">
    <location>
        <begin position="476"/>
        <end position="549"/>
    </location>
</feature>
<comment type="caution">
    <text evidence="3">The sequence shown here is derived from an EMBL/GenBank/DDBJ whole genome shotgun (WGS) entry which is preliminary data.</text>
</comment>
<feature type="region of interest" description="Disordered" evidence="1">
    <location>
        <begin position="191"/>
        <end position="310"/>
    </location>
</feature>
<reference evidence="3" key="1">
    <citation type="submission" date="2023-03" db="EMBL/GenBank/DDBJ databases">
        <title>Massive genome expansion in bonnet fungi (Mycena s.s.) driven by repeated elements and novel gene families across ecological guilds.</title>
        <authorList>
            <consortium name="Lawrence Berkeley National Laboratory"/>
            <person name="Harder C.B."/>
            <person name="Miyauchi S."/>
            <person name="Viragh M."/>
            <person name="Kuo A."/>
            <person name="Thoen E."/>
            <person name="Andreopoulos B."/>
            <person name="Lu D."/>
            <person name="Skrede I."/>
            <person name="Drula E."/>
            <person name="Henrissat B."/>
            <person name="Morin E."/>
            <person name="Kohler A."/>
            <person name="Barry K."/>
            <person name="LaButti K."/>
            <person name="Morin E."/>
            <person name="Salamov A."/>
            <person name="Lipzen A."/>
            <person name="Mereny Z."/>
            <person name="Hegedus B."/>
            <person name="Baldrian P."/>
            <person name="Stursova M."/>
            <person name="Weitz H."/>
            <person name="Taylor A."/>
            <person name="Grigoriev I.V."/>
            <person name="Nagy L.G."/>
            <person name="Martin F."/>
            <person name="Kauserud H."/>
        </authorList>
    </citation>
    <scope>NUCLEOTIDE SEQUENCE</scope>
    <source>
        <strain evidence="3">CBHHK002</strain>
    </source>
</reference>
<feature type="compositionally biased region" description="Polar residues" evidence="1">
    <location>
        <begin position="389"/>
        <end position="403"/>
    </location>
</feature>
<evidence type="ECO:0000313" key="3">
    <source>
        <dbReference type="EMBL" id="KAJ7321325.1"/>
    </source>
</evidence>